<keyword evidence="2" id="KW-0378">Hydrolase</keyword>
<dbReference type="RefSeq" id="WP_237230840.1">
    <property type="nucleotide sequence ID" value="NZ_JAKKDV010000002.1"/>
</dbReference>
<dbReference type="EMBL" id="JAKKDV010000002">
    <property type="protein sequence ID" value="MCF7560156.1"/>
    <property type="molecule type" value="Genomic_DNA"/>
</dbReference>
<dbReference type="PANTHER" id="PTHR31793:SF27">
    <property type="entry name" value="NOVEL THIOESTERASE SUPERFAMILY DOMAIN AND SAPOSIN A-TYPE DOMAIN CONTAINING PROTEIN (0610012H03RIK)"/>
    <property type="match status" value="1"/>
</dbReference>
<gene>
    <name evidence="3" type="ORF">L3X39_05855</name>
</gene>
<name>A0ABS9IHB0_9FLAO</name>
<organism evidence="3 4">
    <name type="scientific">Flaviramulus multivorans</name>
    <dbReference type="NCBI Taxonomy" id="1304750"/>
    <lineage>
        <taxon>Bacteria</taxon>
        <taxon>Pseudomonadati</taxon>
        <taxon>Bacteroidota</taxon>
        <taxon>Flavobacteriia</taxon>
        <taxon>Flavobacteriales</taxon>
        <taxon>Flavobacteriaceae</taxon>
        <taxon>Flaviramulus</taxon>
    </lineage>
</organism>
<comment type="caution">
    <text evidence="3">The sequence shown here is derived from an EMBL/GenBank/DDBJ whole genome shotgun (WGS) entry which is preliminary data.</text>
</comment>
<sequence length="165" mass="19694">MNPLPKVLQSKAKIRFQDCDPFNHLNNSSYINYFMNHREDTLIEHYDVDIYKMAKKEGKSWVSSANQIAYLKPAFLMETVVIESQLINFDTSQLQVEMRMYNEDKSHLKSIIWCSFVHFNLLEQKRQNHDEAFMQLFKSVEKPIEASSFEERLIQLKPNRNVKHY</sequence>
<comment type="similarity">
    <text evidence="1">Belongs to the 4-hydroxybenzoyl-CoA thioesterase family.</text>
</comment>
<dbReference type="InterPro" id="IPR050563">
    <property type="entry name" value="4-hydroxybenzoyl-CoA_TE"/>
</dbReference>
<dbReference type="Proteomes" id="UP001200022">
    <property type="component" value="Unassembled WGS sequence"/>
</dbReference>
<dbReference type="PANTHER" id="PTHR31793">
    <property type="entry name" value="4-HYDROXYBENZOYL-COA THIOESTERASE FAMILY MEMBER"/>
    <property type="match status" value="1"/>
</dbReference>
<evidence type="ECO:0000313" key="3">
    <source>
        <dbReference type="EMBL" id="MCF7560156.1"/>
    </source>
</evidence>
<dbReference type="Pfam" id="PF13279">
    <property type="entry name" value="4HBT_2"/>
    <property type="match status" value="1"/>
</dbReference>
<dbReference type="InterPro" id="IPR029069">
    <property type="entry name" value="HotDog_dom_sf"/>
</dbReference>
<evidence type="ECO:0000313" key="4">
    <source>
        <dbReference type="Proteomes" id="UP001200022"/>
    </source>
</evidence>
<reference evidence="3 4" key="1">
    <citation type="submission" date="2022-01" db="EMBL/GenBank/DDBJ databases">
        <title>Draft genome sequence of Sabulilitoribacter multivorans KCTC 32326.</title>
        <authorList>
            <person name="Oh J.-S."/>
        </authorList>
    </citation>
    <scope>NUCLEOTIDE SEQUENCE [LARGE SCALE GENOMIC DNA]</scope>
    <source>
        <strain evidence="3 4">M-M16</strain>
    </source>
</reference>
<proteinExistence type="inferred from homology"/>
<accession>A0ABS9IHB0</accession>
<protein>
    <submittedName>
        <fullName evidence="3">Acyl-CoA thioesterase</fullName>
    </submittedName>
</protein>
<dbReference type="Gene3D" id="3.10.129.10">
    <property type="entry name" value="Hotdog Thioesterase"/>
    <property type="match status" value="1"/>
</dbReference>
<dbReference type="CDD" id="cd00586">
    <property type="entry name" value="4HBT"/>
    <property type="match status" value="1"/>
</dbReference>
<dbReference type="SUPFAM" id="SSF54637">
    <property type="entry name" value="Thioesterase/thiol ester dehydrase-isomerase"/>
    <property type="match status" value="1"/>
</dbReference>
<keyword evidence="4" id="KW-1185">Reference proteome</keyword>
<evidence type="ECO:0000256" key="1">
    <source>
        <dbReference type="ARBA" id="ARBA00005953"/>
    </source>
</evidence>
<evidence type="ECO:0000256" key="2">
    <source>
        <dbReference type="ARBA" id="ARBA00022801"/>
    </source>
</evidence>